<dbReference type="GO" id="GO:0008360">
    <property type="term" value="P:regulation of cell shape"/>
    <property type="evidence" value="ECO:0007669"/>
    <property type="project" value="UniProtKB-KW"/>
</dbReference>
<dbReference type="InterPro" id="IPR037167">
    <property type="entry name" value="Peptidase_S11_C_sf"/>
</dbReference>
<evidence type="ECO:0000256" key="11">
    <source>
        <dbReference type="ARBA" id="ARBA00023316"/>
    </source>
</evidence>
<evidence type="ECO:0000256" key="10">
    <source>
        <dbReference type="ARBA" id="ARBA00022984"/>
    </source>
</evidence>
<evidence type="ECO:0000256" key="9">
    <source>
        <dbReference type="ARBA" id="ARBA00022960"/>
    </source>
</evidence>
<gene>
    <name evidence="16" type="ORF">ATN84_07920</name>
</gene>
<feature type="active site" description="Acyl-ester intermediate" evidence="13">
    <location>
        <position position="60"/>
    </location>
</feature>
<evidence type="ECO:0000256" key="13">
    <source>
        <dbReference type="PIRSR" id="PIRSR618044-1"/>
    </source>
</evidence>
<evidence type="ECO:0000256" key="12">
    <source>
        <dbReference type="ARBA" id="ARBA00034000"/>
    </source>
</evidence>
<proteinExistence type="inferred from homology"/>
<evidence type="ECO:0000256" key="14">
    <source>
        <dbReference type="RuleBase" id="RU004016"/>
    </source>
</evidence>
<name>A0A135HVT4_9HYPH</name>
<comment type="catalytic activity">
    <reaction evidence="12">
        <text>Preferential cleavage: (Ac)2-L-Lys-D-Ala-|-D-Ala. Also transpeptidation of peptidyl-alanyl moieties that are N-acyl substituents of D-alanine.</text>
        <dbReference type="EC" id="3.4.16.4"/>
    </reaction>
</comment>
<dbReference type="Gene3D" id="2.60.410.10">
    <property type="entry name" value="D-Ala-D-Ala carboxypeptidase, C-terminal domain"/>
    <property type="match status" value="1"/>
</dbReference>
<dbReference type="Pfam" id="PF07943">
    <property type="entry name" value="PBP5_C"/>
    <property type="match status" value="1"/>
</dbReference>
<evidence type="ECO:0000256" key="3">
    <source>
        <dbReference type="ARBA" id="ARBA00007164"/>
    </source>
</evidence>
<evidence type="ECO:0000313" key="16">
    <source>
        <dbReference type="EMBL" id="KXF77313.1"/>
    </source>
</evidence>
<keyword evidence="6" id="KW-0645">Protease</keyword>
<evidence type="ECO:0000313" key="17">
    <source>
        <dbReference type="Proteomes" id="UP000070107"/>
    </source>
</evidence>
<dbReference type="InterPro" id="IPR001967">
    <property type="entry name" value="Peptidase_S11_N"/>
</dbReference>
<reference evidence="16 17" key="1">
    <citation type="submission" date="2015-11" db="EMBL/GenBank/DDBJ databases">
        <title>Draft genome sequence of Paramesorhizobium deserti A-3-E, a strain highly resistant to diverse beta-lactam antibiotics.</title>
        <authorList>
            <person name="Lv R."/>
            <person name="Yang X."/>
            <person name="Fang N."/>
            <person name="Guo J."/>
            <person name="Luo X."/>
            <person name="Peng F."/>
            <person name="Yang R."/>
            <person name="Cui Y."/>
            <person name="Fang C."/>
            <person name="Song Y."/>
        </authorList>
    </citation>
    <scope>NUCLEOTIDE SEQUENCE [LARGE SCALE GENOMIC DNA]</scope>
    <source>
        <strain evidence="16 17">A-3-E</strain>
    </source>
</reference>
<dbReference type="InterPro" id="IPR012338">
    <property type="entry name" value="Beta-lactam/transpept-like"/>
</dbReference>
<dbReference type="SMART" id="SM00936">
    <property type="entry name" value="PBP5_C"/>
    <property type="match status" value="1"/>
</dbReference>
<dbReference type="SUPFAM" id="SSF56601">
    <property type="entry name" value="beta-lactamase/transpeptidase-like"/>
    <property type="match status" value="1"/>
</dbReference>
<dbReference type="SUPFAM" id="SSF69189">
    <property type="entry name" value="Penicillin-binding protein associated domain"/>
    <property type="match status" value="1"/>
</dbReference>
<sequence>MPSIRYTVGMLCGLIGAVIAASVCLAQPFETRAQQALLLDEATGTVLFAKNADDFIPPASLAKLMTMEVVFAALSKGELSLDQTFPVSEYAWRTGGAPSGTSTMFAKIKSTLRVEDLIQGVIVQSANDGCIVLAEGMAGSEDQFARRMTERARTLGLEKSVFVNSTGLPAPGQKVSIAELVSLARHIHRAYPQFYRYYAQESFTWNNILQRNRNPLLRLNIGADGLGTGYTQESGYALIASAERNGRRLFLGMSGLASDKERAEEARRLIEWGMDNFEDVLLFPKNENVGEASVYGGEQSHVRLVTGEAVELLLPKRDRPPLKARIVYNGPLLAPVEAGKQVGSLRIWMGDDLVQEKPVFTAETVKEGGIGKKAFDAAVELSTGWIRQYR</sequence>
<dbReference type="GO" id="GO:0006508">
    <property type="term" value="P:proteolysis"/>
    <property type="evidence" value="ECO:0007669"/>
    <property type="project" value="UniProtKB-KW"/>
</dbReference>
<dbReference type="PANTHER" id="PTHR21581">
    <property type="entry name" value="D-ALANYL-D-ALANINE CARBOXYPEPTIDASE"/>
    <property type="match status" value="1"/>
</dbReference>
<keyword evidence="8" id="KW-0378">Hydrolase</keyword>
<accession>A0A135HVT4</accession>
<feature type="active site" evidence="13">
    <location>
        <position position="125"/>
    </location>
</feature>
<dbReference type="GO" id="GO:0009252">
    <property type="term" value="P:peptidoglycan biosynthetic process"/>
    <property type="evidence" value="ECO:0007669"/>
    <property type="project" value="UniProtKB-UniPathway"/>
</dbReference>
<keyword evidence="11" id="KW-0961">Cell wall biogenesis/degradation</keyword>
<dbReference type="UniPathway" id="UPA00219"/>
<feature type="active site" description="Proton acceptor" evidence="13">
    <location>
        <position position="63"/>
    </location>
</feature>
<dbReference type="Pfam" id="PF00768">
    <property type="entry name" value="Peptidase_S11"/>
    <property type="match status" value="1"/>
</dbReference>
<evidence type="ECO:0000256" key="7">
    <source>
        <dbReference type="ARBA" id="ARBA00022729"/>
    </source>
</evidence>
<evidence type="ECO:0000256" key="1">
    <source>
        <dbReference type="ARBA" id="ARBA00003217"/>
    </source>
</evidence>
<keyword evidence="10" id="KW-0573">Peptidoglycan synthesis</keyword>
<dbReference type="InterPro" id="IPR018044">
    <property type="entry name" value="Peptidase_S11"/>
</dbReference>
<comment type="pathway">
    <text evidence="2">Cell wall biogenesis; peptidoglycan biosynthesis.</text>
</comment>
<comment type="similarity">
    <text evidence="3 14">Belongs to the peptidase S11 family.</text>
</comment>
<protein>
    <recommendedName>
        <fullName evidence="4">serine-type D-Ala-D-Ala carboxypeptidase</fullName>
        <ecNumber evidence="4">3.4.16.4</ecNumber>
    </recommendedName>
</protein>
<dbReference type="RefSeq" id="WP_068881499.1">
    <property type="nucleotide sequence ID" value="NZ_LNTU01000012.1"/>
</dbReference>
<evidence type="ECO:0000256" key="8">
    <source>
        <dbReference type="ARBA" id="ARBA00022801"/>
    </source>
</evidence>
<dbReference type="AlphaFoldDB" id="A0A135HVT4"/>
<dbReference type="PRINTS" id="PR00725">
    <property type="entry name" value="DADACBPTASE1"/>
</dbReference>
<evidence type="ECO:0000259" key="15">
    <source>
        <dbReference type="SMART" id="SM00936"/>
    </source>
</evidence>
<comment type="function">
    <text evidence="1">Removes C-terminal D-alanyl residues from sugar-peptide cell wall precursors.</text>
</comment>
<keyword evidence="5 16" id="KW-0121">Carboxypeptidase</keyword>
<dbReference type="Proteomes" id="UP000070107">
    <property type="component" value="Unassembled WGS sequence"/>
</dbReference>
<comment type="caution">
    <text evidence="16">The sequence shown here is derived from an EMBL/GenBank/DDBJ whole genome shotgun (WGS) entry which is preliminary data.</text>
</comment>
<evidence type="ECO:0000256" key="6">
    <source>
        <dbReference type="ARBA" id="ARBA00022670"/>
    </source>
</evidence>
<evidence type="ECO:0000256" key="5">
    <source>
        <dbReference type="ARBA" id="ARBA00022645"/>
    </source>
</evidence>
<dbReference type="Gene3D" id="3.40.710.10">
    <property type="entry name" value="DD-peptidase/beta-lactamase superfamily"/>
    <property type="match status" value="1"/>
</dbReference>
<evidence type="ECO:0000256" key="4">
    <source>
        <dbReference type="ARBA" id="ARBA00012448"/>
    </source>
</evidence>
<dbReference type="OrthoDB" id="9795979at2"/>
<dbReference type="InterPro" id="IPR015956">
    <property type="entry name" value="Peniciliin-bd_prot_C_sf"/>
</dbReference>
<feature type="domain" description="Peptidase S11 D-Ala-D-Ala carboxypeptidase A C-terminal" evidence="15">
    <location>
        <begin position="277"/>
        <end position="367"/>
    </location>
</feature>
<dbReference type="STRING" id="1494590.ATN84_07920"/>
<dbReference type="EC" id="3.4.16.4" evidence="4"/>
<dbReference type="EMBL" id="LNTU01000012">
    <property type="protein sequence ID" value="KXF77313.1"/>
    <property type="molecule type" value="Genomic_DNA"/>
</dbReference>
<dbReference type="InterPro" id="IPR012907">
    <property type="entry name" value="Peptidase_S11_C"/>
</dbReference>
<dbReference type="PANTHER" id="PTHR21581:SF6">
    <property type="entry name" value="TRAFFICKING PROTEIN PARTICLE COMPLEX SUBUNIT 12"/>
    <property type="match status" value="1"/>
</dbReference>
<dbReference type="GO" id="GO:0071555">
    <property type="term" value="P:cell wall organization"/>
    <property type="evidence" value="ECO:0007669"/>
    <property type="project" value="UniProtKB-KW"/>
</dbReference>
<organism evidence="16 17">
    <name type="scientific">Paramesorhizobium deserti</name>
    <dbReference type="NCBI Taxonomy" id="1494590"/>
    <lineage>
        <taxon>Bacteria</taxon>
        <taxon>Pseudomonadati</taxon>
        <taxon>Pseudomonadota</taxon>
        <taxon>Alphaproteobacteria</taxon>
        <taxon>Hyphomicrobiales</taxon>
        <taxon>Phyllobacteriaceae</taxon>
        <taxon>Paramesorhizobium</taxon>
    </lineage>
</organism>
<keyword evidence="7" id="KW-0732">Signal</keyword>
<keyword evidence="17" id="KW-1185">Reference proteome</keyword>
<keyword evidence="9" id="KW-0133">Cell shape</keyword>
<dbReference type="GO" id="GO:0009002">
    <property type="term" value="F:serine-type D-Ala-D-Ala carboxypeptidase activity"/>
    <property type="evidence" value="ECO:0007669"/>
    <property type="project" value="UniProtKB-EC"/>
</dbReference>
<evidence type="ECO:0000256" key="2">
    <source>
        <dbReference type="ARBA" id="ARBA00004752"/>
    </source>
</evidence>